<reference evidence="3 4" key="1">
    <citation type="submission" date="2012-08" db="EMBL/GenBank/DDBJ databases">
        <title>Oryza genome evolution.</title>
        <authorList>
            <person name="Wing R.A."/>
        </authorList>
    </citation>
    <scope>NUCLEOTIDE SEQUENCE</scope>
</reference>
<dbReference type="InterPro" id="IPR006566">
    <property type="entry name" value="FBD"/>
</dbReference>
<dbReference type="InterPro" id="IPR055302">
    <property type="entry name" value="F-box_dom-containing"/>
</dbReference>
<name>A0A0D9VCW5_9ORYZ</name>
<dbReference type="eggNOG" id="ENOG502SVTR">
    <property type="taxonomic scope" value="Eukaryota"/>
</dbReference>
<feature type="domain" description="F-box/LRR-repeat protein 15/At3g58940/PEG3-like LRR" evidence="2">
    <location>
        <begin position="44"/>
        <end position="91"/>
    </location>
</feature>
<feature type="domain" description="FBD" evidence="1">
    <location>
        <begin position="109"/>
        <end position="154"/>
    </location>
</feature>
<evidence type="ECO:0000259" key="2">
    <source>
        <dbReference type="Pfam" id="PF24758"/>
    </source>
</evidence>
<dbReference type="AlphaFoldDB" id="A0A0D9VCW5"/>
<dbReference type="STRING" id="77586.A0A0D9VCW5"/>
<protein>
    <submittedName>
        <fullName evidence="3">Uncharacterized protein</fullName>
    </submittedName>
</protein>
<dbReference type="EnsemblPlants" id="LPERR02G05170.1">
    <property type="protein sequence ID" value="LPERR02G05170.1"/>
    <property type="gene ID" value="LPERR02G05170"/>
</dbReference>
<dbReference type="HOGENOM" id="CLU_023151_3_0_1"/>
<organism evidence="3 4">
    <name type="scientific">Leersia perrieri</name>
    <dbReference type="NCBI Taxonomy" id="77586"/>
    <lineage>
        <taxon>Eukaryota</taxon>
        <taxon>Viridiplantae</taxon>
        <taxon>Streptophyta</taxon>
        <taxon>Embryophyta</taxon>
        <taxon>Tracheophyta</taxon>
        <taxon>Spermatophyta</taxon>
        <taxon>Magnoliopsida</taxon>
        <taxon>Liliopsida</taxon>
        <taxon>Poales</taxon>
        <taxon>Poaceae</taxon>
        <taxon>BOP clade</taxon>
        <taxon>Oryzoideae</taxon>
        <taxon>Oryzeae</taxon>
        <taxon>Oryzinae</taxon>
        <taxon>Leersia</taxon>
    </lineage>
</organism>
<dbReference type="Proteomes" id="UP000032180">
    <property type="component" value="Chromosome 2"/>
</dbReference>
<accession>A0A0D9VCW5</accession>
<dbReference type="Gramene" id="LPERR02G05170.1">
    <property type="protein sequence ID" value="LPERR02G05170.1"/>
    <property type="gene ID" value="LPERR02G05170"/>
</dbReference>
<dbReference type="Pfam" id="PF24758">
    <property type="entry name" value="LRR_At5g56370"/>
    <property type="match status" value="2"/>
</dbReference>
<keyword evidence="4" id="KW-1185">Reference proteome</keyword>
<dbReference type="InterPro" id="IPR055411">
    <property type="entry name" value="LRR_FXL15/At3g58940/PEG3-like"/>
</dbReference>
<dbReference type="Pfam" id="PF08387">
    <property type="entry name" value="FBD"/>
    <property type="match status" value="1"/>
</dbReference>
<dbReference type="PANTHER" id="PTHR32141">
    <property type="match status" value="1"/>
</dbReference>
<reference evidence="4" key="2">
    <citation type="submission" date="2013-12" db="EMBL/GenBank/DDBJ databases">
        <authorList>
            <person name="Yu Y."/>
            <person name="Lee S."/>
            <person name="de Baynast K."/>
            <person name="Wissotski M."/>
            <person name="Liu L."/>
            <person name="Talag J."/>
            <person name="Goicoechea J."/>
            <person name="Angelova A."/>
            <person name="Jetty R."/>
            <person name="Kudrna D."/>
            <person name="Golser W."/>
            <person name="Rivera L."/>
            <person name="Zhang J."/>
            <person name="Wing R."/>
        </authorList>
    </citation>
    <scope>NUCLEOTIDE SEQUENCE</scope>
</reference>
<feature type="domain" description="F-box/LRR-repeat protein 15/At3g58940/PEG3-like LRR" evidence="2">
    <location>
        <begin position="3"/>
        <end position="43"/>
    </location>
</feature>
<proteinExistence type="predicted"/>
<sequence length="217" mass="24710">MQARVSSRSLRCAQFYLSFMDEVAVVDAPRLERLFLWRNFHHTREGTMVSPSTTVPSVTMLALHLHFGVWNEVKMLPSFLRCFPNVETLCVESEESPGQTCSIDTKFWQETGTIECIQSHLKMIILREFQGDQTEFSFLKFIAENARVLENMVIVMKIGRYSAPDEMAAKVMELESIKFASEGCRPGYLMSRLRKGGSIWNLKSGADLSCGDPFMCL</sequence>
<dbReference type="PANTHER" id="PTHR32141:SF105">
    <property type="entry name" value="OS02G0178200 PROTEIN"/>
    <property type="match status" value="1"/>
</dbReference>
<reference evidence="3" key="3">
    <citation type="submission" date="2015-04" db="UniProtKB">
        <authorList>
            <consortium name="EnsemblPlants"/>
        </authorList>
    </citation>
    <scope>IDENTIFICATION</scope>
</reference>
<evidence type="ECO:0000259" key="1">
    <source>
        <dbReference type="Pfam" id="PF08387"/>
    </source>
</evidence>
<evidence type="ECO:0000313" key="4">
    <source>
        <dbReference type="Proteomes" id="UP000032180"/>
    </source>
</evidence>
<evidence type="ECO:0000313" key="3">
    <source>
        <dbReference type="EnsemblPlants" id="LPERR02G05170.1"/>
    </source>
</evidence>